<dbReference type="EMBL" id="KK583199">
    <property type="protein sequence ID" value="KDO31049.1"/>
    <property type="molecule type" value="Genomic_DNA"/>
</dbReference>
<evidence type="ECO:0000313" key="3">
    <source>
        <dbReference type="Proteomes" id="UP000030745"/>
    </source>
</evidence>
<evidence type="ECO:0000313" key="2">
    <source>
        <dbReference type="EMBL" id="KDO31049.1"/>
    </source>
</evidence>
<dbReference type="RefSeq" id="XP_012198310.1">
    <property type="nucleotide sequence ID" value="XM_012342920.1"/>
</dbReference>
<dbReference type="AlphaFoldDB" id="A0A067CJY4"/>
<feature type="transmembrane region" description="Helical" evidence="1">
    <location>
        <begin position="572"/>
        <end position="593"/>
    </location>
</feature>
<organism evidence="2 3">
    <name type="scientific">Saprolegnia parasitica (strain CBS 223.65)</name>
    <dbReference type="NCBI Taxonomy" id="695850"/>
    <lineage>
        <taxon>Eukaryota</taxon>
        <taxon>Sar</taxon>
        <taxon>Stramenopiles</taxon>
        <taxon>Oomycota</taxon>
        <taxon>Saprolegniomycetes</taxon>
        <taxon>Saprolegniales</taxon>
        <taxon>Saprolegniaceae</taxon>
        <taxon>Saprolegnia</taxon>
    </lineage>
</organism>
<gene>
    <name evidence="2" type="ORF">SPRG_19577</name>
</gene>
<feature type="transmembrane region" description="Helical" evidence="1">
    <location>
        <begin position="310"/>
        <end position="331"/>
    </location>
</feature>
<dbReference type="KEGG" id="spar:SPRG_19577"/>
<dbReference type="OrthoDB" id="72119at2759"/>
<feature type="transmembrane region" description="Helical" evidence="1">
    <location>
        <begin position="154"/>
        <end position="175"/>
    </location>
</feature>
<keyword evidence="1" id="KW-1133">Transmembrane helix</keyword>
<protein>
    <recommendedName>
        <fullName evidence="4">Transmembrane protein</fullName>
    </recommendedName>
</protein>
<feature type="transmembrane region" description="Helical" evidence="1">
    <location>
        <begin position="187"/>
        <end position="206"/>
    </location>
</feature>
<dbReference type="Proteomes" id="UP000030745">
    <property type="component" value="Unassembled WGS sequence"/>
</dbReference>
<reference evidence="2 3" key="1">
    <citation type="journal article" date="2013" name="PLoS Genet.">
        <title>Distinctive expansion of potential virulence genes in the genome of the oomycete fish pathogen Saprolegnia parasitica.</title>
        <authorList>
            <person name="Jiang R.H."/>
            <person name="de Bruijn I."/>
            <person name="Haas B.J."/>
            <person name="Belmonte R."/>
            <person name="Lobach L."/>
            <person name="Christie J."/>
            <person name="van den Ackerveken G."/>
            <person name="Bottin A."/>
            <person name="Bulone V."/>
            <person name="Diaz-Moreno S.M."/>
            <person name="Dumas B."/>
            <person name="Fan L."/>
            <person name="Gaulin E."/>
            <person name="Govers F."/>
            <person name="Grenville-Briggs L.J."/>
            <person name="Horner N.R."/>
            <person name="Levin J.Z."/>
            <person name="Mammella M."/>
            <person name="Meijer H.J."/>
            <person name="Morris P."/>
            <person name="Nusbaum C."/>
            <person name="Oome S."/>
            <person name="Phillips A.J."/>
            <person name="van Rooyen D."/>
            <person name="Rzeszutek E."/>
            <person name="Saraiva M."/>
            <person name="Secombes C.J."/>
            <person name="Seidl M.F."/>
            <person name="Snel B."/>
            <person name="Stassen J.H."/>
            <person name="Sykes S."/>
            <person name="Tripathy S."/>
            <person name="van den Berg H."/>
            <person name="Vega-Arreguin J.C."/>
            <person name="Wawra S."/>
            <person name="Young S.K."/>
            <person name="Zeng Q."/>
            <person name="Dieguez-Uribeondo J."/>
            <person name="Russ C."/>
            <person name="Tyler B.M."/>
            <person name="van West P."/>
        </authorList>
    </citation>
    <scope>NUCLEOTIDE SEQUENCE [LARGE SCALE GENOMIC DNA]</scope>
    <source>
        <strain evidence="2 3">CBS 223.65</strain>
    </source>
</reference>
<feature type="transmembrane region" description="Helical" evidence="1">
    <location>
        <begin position="600"/>
        <end position="621"/>
    </location>
</feature>
<keyword evidence="1" id="KW-0812">Transmembrane</keyword>
<name>A0A067CJY4_SAPPC</name>
<dbReference type="VEuPathDB" id="FungiDB:SPRG_19577"/>
<feature type="transmembrane region" description="Helical" evidence="1">
    <location>
        <begin position="501"/>
        <end position="521"/>
    </location>
</feature>
<evidence type="ECO:0000256" key="1">
    <source>
        <dbReference type="SAM" id="Phobius"/>
    </source>
</evidence>
<dbReference type="GeneID" id="24140909"/>
<feature type="transmembrane region" description="Helical" evidence="1">
    <location>
        <begin position="474"/>
        <end position="494"/>
    </location>
</feature>
<sequence length="725" mass="79215">MSVTVQSKSSAPAKVAPSSRQNHLYCEAPACSYAWAQDSIEDVENNARYVFVRIEGVPHVSYFCASCHAALTDDEKRNVPIFNDNLVNSVSLSRLERLDSYRVLLTNVKTYMLPLACIVLFLPILGPLLAFGGGRCRLPARLRELWPHLPKGHVGLTFFLLSTTYVGIALCFPFTSQCVFWGLLEGYSVLFSLVNILTHTNINGYVNVSDSLRRNRNPFIQLQYAMFRALCSGGVPVLGLLELLLLISAPPLATVVYSSSKRLTDPTDLNALSLLDSTTQEPIDPSFLPGVFVSRPIQRRIVGIMGWRRFTLLLGLVASVAINGLLTASWVGGVIPSFDFVVPGAYALVSSPANAMYGMSGELAARSCASTTIGLSTTSSVVWNLGFEPAPTVDVGLPLVTLFFSNHESVPVPFTVETAWNIQLVNQSGSHATFYPLPKEAYFSLRANFDGDCTAVRALRPVATVYYATSSLQMYVAAQTLDVSMVFFPVFLLLKQIAQCGVFSICIGGLSGRIWALWIKFDSISSVGLYPHFGTTPLQVDLGCRTNLIAWMAVRRSVIGATHLFTSFVKPLLSLALVQLAIAFGGLLVYALTGTAPMPTYFLLVLAVVSSISTLVFLYPLSEAMEIQANHGDMLREVQLQHLLKKGANDTDDGVGDLLAVYVDIVDNHDDRITFWGTETSKEKLQGLVVTLASGLSFIGSKTVQYEWSTLNPYYDYVGNNIPHL</sequence>
<keyword evidence="1" id="KW-0472">Membrane</keyword>
<dbReference type="OMA" id="WMAVRRS"/>
<accession>A0A067CJY4</accession>
<keyword evidence="3" id="KW-1185">Reference proteome</keyword>
<feature type="transmembrane region" description="Helical" evidence="1">
    <location>
        <begin position="111"/>
        <end position="133"/>
    </location>
</feature>
<evidence type="ECO:0008006" key="4">
    <source>
        <dbReference type="Google" id="ProtNLM"/>
    </source>
</evidence>
<proteinExistence type="predicted"/>